<dbReference type="PANTHER" id="PTHR22911:SF103">
    <property type="entry name" value="BLR2811 PROTEIN"/>
    <property type="match status" value="1"/>
</dbReference>
<dbReference type="KEGG" id="rtu:PR017_17360"/>
<reference evidence="4" key="2">
    <citation type="journal article" date="2023" name="MicrobiologyOpen">
        <title>Genomics of the tumorigenes clade of the family Rhizobiaceae and description of Rhizobium rhododendri sp. nov.</title>
        <authorList>
            <person name="Kuzmanovic N."/>
            <person name="diCenzo G.C."/>
            <person name="Bunk B."/>
            <person name="Sproeer C."/>
            <person name="Fruehling A."/>
            <person name="Neumann-Schaal M."/>
            <person name="Overmann J."/>
            <person name="Smalla K."/>
        </authorList>
    </citation>
    <scope>NUCLEOTIDE SEQUENCE [LARGE SCALE GENOMIC DNA]</scope>
    <source>
        <strain evidence="4">1078</strain>
    </source>
</reference>
<feature type="domain" description="EamA" evidence="2">
    <location>
        <begin position="155"/>
        <end position="277"/>
    </location>
</feature>
<reference evidence="3 4" key="1">
    <citation type="journal article" date="2018" name="Sci. Rep.">
        <title>Rhizobium tumorigenes sp. nov., a novel plant tumorigenic bacterium isolated from cane gall tumors on thornless blackberry.</title>
        <authorList>
            <person name="Kuzmanovi N."/>
            <person name="Smalla K."/>
            <person name="Gronow S."/>
            <person name="PuBawska J."/>
        </authorList>
    </citation>
    <scope>NUCLEOTIDE SEQUENCE [LARGE SCALE GENOMIC DNA]</scope>
    <source>
        <strain evidence="3 4">1078</strain>
    </source>
</reference>
<feature type="transmembrane region" description="Helical" evidence="1">
    <location>
        <begin position="73"/>
        <end position="94"/>
    </location>
</feature>
<feature type="domain" description="EamA" evidence="2">
    <location>
        <begin position="6"/>
        <end position="140"/>
    </location>
</feature>
<feature type="transmembrane region" description="Helical" evidence="1">
    <location>
        <begin position="31"/>
        <end position="52"/>
    </location>
</feature>
<keyword evidence="1" id="KW-1133">Transmembrane helix</keyword>
<sequence length="292" mass="32059">MNVTKSGYIFTIVAITLFSIQDGISKHLAGAYPPFLVAMIRYWTFALFAIALAARSRGGLAVTVRTRRPWLQILRGLLLAAQIVIVIQSFAMVGLARSQAIFSSGPLIVALLSVPILGEKVGWRRWTAIFVGFLGVLLILKPESGFFDVRFLVPLSSALLFSFYVIVTRLVSRQDASMTSFFYTGVVGAIAMSCIGPFFWMPLTPHDWIWMGLLCLTGMSSHYCLIRAYDLLDAVVIQPLTYLQLVYAAIIGVVVFGEVLTANMVVGAAIVVGAGMFTVWRENVLAKRRAGH</sequence>
<gene>
    <name evidence="3" type="ORF">PR017_17360</name>
</gene>
<evidence type="ECO:0000313" key="4">
    <source>
        <dbReference type="Proteomes" id="UP000249499"/>
    </source>
</evidence>
<dbReference type="GO" id="GO:0016020">
    <property type="term" value="C:membrane"/>
    <property type="evidence" value="ECO:0007669"/>
    <property type="project" value="InterPro"/>
</dbReference>
<feature type="transmembrane region" description="Helical" evidence="1">
    <location>
        <begin position="152"/>
        <end position="172"/>
    </location>
</feature>
<feature type="transmembrane region" description="Helical" evidence="1">
    <location>
        <begin position="100"/>
        <end position="118"/>
    </location>
</feature>
<dbReference type="Gene3D" id="1.10.3730.20">
    <property type="match status" value="1"/>
</dbReference>
<keyword evidence="1" id="KW-0812">Transmembrane</keyword>
<dbReference type="InterPro" id="IPR000620">
    <property type="entry name" value="EamA_dom"/>
</dbReference>
<keyword evidence="4" id="KW-1185">Reference proteome</keyword>
<proteinExistence type="predicted"/>
<dbReference type="PANTHER" id="PTHR22911">
    <property type="entry name" value="ACYL-MALONYL CONDENSING ENZYME-RELATED"/>
    <property type="match status" value="1"/>
</dbReference>
<feature type="transmembrane region" description="Helical" evidence="1">
    <location>
        <begin position="181"/>
        <end position="202"/>
    </location>
</feature>
<accession>A0AAF1K474</accession>
<dbReference type="Pfam" id="PF00892">
    <property type="entry name" value="EamA"/>
    <property type="match status" value="2"/>
</dbReference>
<evidence type="ECO:0000256" key="1">
    <source>
        <dbReference type="SAM" id="Phobius"/>
    </source>
</evidence>
<organism evidence="3 4">
    <name type="scientific">Rhizobium tumorigenes</name>
    <dbReference type="NCBI Taxonomy" id="2041385"/>
    <lineage>
        <taxon>Bacteria</taxon>
        <taxon>Pseudomonadati</taxon>
        <taxon>Pseudomonadota</taxon>
        <taxon>Alphaproteobacteria</taxon>
        <taxon>Hyphomicrobiales</taxon>
        <taxon>Rhizobiaceae</taxon>
        <taxon>Rhizobium/Agrobacterium group</taxon>
        <taxon>Rhizobium</taxon>
    </lineage>
</organism>
<feature type="transmembrane region" description="Helical" evidence="1">
    <location>
        <begin position="208"/>
        <end position="226"/>
    </location>
</feature>
<dbReference type="EMBL" id="CP117255">
    <property type="protein sequence ID" value="WFR95503.1"/>
    <property type="molecule type" value="Genomic_DNA"/>
</dbReference>
<dbReference type="SUPFAM" id="SSF103481">
    <property type="entry name" value="Multidrug resistance efflux transporter EmrE"/>
    <property type="match status" value="2"/>
</dbReference>
<feature type="transmembrane region" description="Helical" evidence="1">
    <location>
        <begin position="235"/>
        <end position="256"/>
    </location>
</feature>
<dbReference type="AlphaFoldDB" id="A0AAF1K474"/>
<dbReference type="Proteomes" id="UP000249499">
    <property type="component" value="Chromosome"/>
</dbReference>
<dbReference type="InterPro" id="IPR037185">
    <property type="entry name" value="EmrE-like"/>
</dbReference>
<name>A0AAF1K474_9HYPH</name>
<dbReference type="RefSeq" id="WP_111216238.1">
    <property type="nucleotide sequence ID" value="NZ_CP117255.1"/>
</dbReference>
<feature type="transmembrane region" description="Helical" evidence="1">
    <location>
        <begin position="123"/>
        <end position="140"/>
    </location>
</feature>
<evidence type="ECO:0000313" key="3">
    <source>
        <dbReference type="EMBL" id="WFR95503.1"/>
    </source>
</evidence>
<evidence type="ECO:0000259" key="2">
    <source>
        <dbReference type="Pfam" id="PF00892"/>
    </source>
</evidence>
<protein>
    <submittedName>
        <fullName evidence="3">DMT family transporter</fullName>
    </submittedName>
</protein>
<keyword evidence="1" id="KW-0472">Membrane</keyword>
<feature type="transmembrane region" description="Helical" evidence="1">
    <location>
        <begin position="262"/>
        <end position="280"/>
    </location>
</feature>
<feature type="transmembrane region" description="Helical" evidence="1">
    <location>
        <begin position="7"/>
        <end position="25"/>
    </location>
</feature>